<dbReference type="Pfam" id="PF16534">
    <property type="entry name" value="ULD"/>
    <property type="match status" value="1"/>
</dbReference>
<feature type="region of interest" description="Disordered" evidence="18">
    <location>
        <begin position="266"/>
        <end position="309"/>
    </location>
</feature>
<dbReference type="PANTHER" id="PTHR15116:SF14">
    <property type="entry name" value="DNA-BINDING PROTEIN SATB1"/>
    <property type="match status" value="1"/>
</dbReference>
<dbReference type="InterPro" id="IPR038224">
    <property type="entry name" value="SATB_ULD_sf"/>
</dbReference>
<comment type="subcellular location">
    <subcellularLocation>
        <location evidence="1 15 16">Nucleus</location>
    </subcellularLocation>
</comment>
<evidence type="ECO:0000256" key="17">
    <source>
        <dbReference type="RuleBase" id="RU361129"/>
    </source>
</evidence>
<keyword evidence="4" id="KW-0678">Repressor</keyword>
<dbReference type="GO" id="GO:0001227">
    <property type="term" value="F:DNA-binding transcription repressor activity, RNA polymerase II-specific"/>
    <property type="evidence" value="ECO:0007669"/>
    <property type="project" value="Ensembl"/>
</dbReference>
<dbReference type="GeneID" id="113441241"/>
<dbReference type="CDD" id="cd00086">
    <property type="entry name" value="homeodomain"/>
    <property type="match status" value="1"/>
</dbReference>
<evidence type="ECO:0000256" key="16">
    <source>
        <dbReference type="RuleBase" id="RU000682"/>
    </source>
</evidence>
<dbReference type="Gene3D" id="1.10.10.60">
    <property type="entry name" value="Homeodomain-like"/>
    <property type="match status" value="1"/>
</dbReference>
<keyword evidence="3" id="KW-0160">Chromosomal rearrangement</keyword>
<dbReference type="CTD" id="6304"/>
<evidence type="ECO:0000313" key="23">
    <source>
        <dbReference type="Ensembl" id="ENSPTXP00000023033.1"/>
    </source>
</evidence>
<dbReference type="SUPFAM" id="SSF46689">
    <property type="entry name" value="Homeodomain-like"/>
    <property type="match status" value="1"/>
</dbReference>
<dbReference type="GO" id="GO:0000978">
    <property type="term" value="F:RNA polymerase II cis-regulatory region sequence-specific DNA binding"/>
    <property type="evidence" value="ECO:0007669"/>
    <property type="project" value="TreeGrafter"/>
</dbReference>
<feature type="compositionally biased region" description="Polar residues" evidence="18">
    <location>
        <begin position="275"/>
        <end position="296"/>
    </location>
</feature>
<dbReference type="InterPro" id="IPR003350">
    <property type="entry name" value="CUT_dom"/>
</dbReference>
<dbReference type="GO" id="GO:0006338">
    <property type="term" value="P:chromatin remodeling"/>
    <property type="evidence" value="ECO:0007669"/>
    <property type="project" value="InterPro"/>
</dbReference>
<evidence type="ECO:0000259" key="22">
    <source>
        <dbReference type="PROSITE" id="PS51983"/>
    </source>
</evidence>
<dbReference type="InterPro" id="IPR032355">
    <property type="entry name" value="CUTL"/>
</dbReference>
<reference evidence="23" key="2">
    <citation type="submission" date="2025-09" db="UniProtKB">
        <authorList>
            <consortium name="Ensembl"/>
        </authorList>
    </citation>
    <scope>IDENTIFICATION</scope>
</reference>
<evidence type="ECO:0000256" key="10">
    <source>
        <dbReference type="ARBA" id="ARBA00023015"/>
    </source>
</evidence>
<evidence type="ECO:0000259" key="19">
    <source>
        <dbReference type="PROSITE" id="PS50071"/>
    </source>
</evidence>
<dbReference type="RefSeq" id="XP_026563922.1">
    <property type="nucleotide sequence ID" value="XM_026708137.1"/>
</dbReference>
<evidence type="ECO:0000256" key="2">
    <source>
        <dbReference type="ARBA" id="ARBA00008190"/>
    </source>
</evidence>
<dbReference type="PROSITE" id="PS50071">
    <property type="entry name" value="HOMEOBOX_2"/>
    <property type="match status" value="1"/>
</dbReference>
<dbReference type="PROSITE" id="PS51982">
    <property type="entry name" value="CMP"/>
    <property type="match status" value="1"/>
</dbReference>
<evidence type="ECO:0000256" key="6">
    <source>
        <dbReference type="ARBA" id="ARBA00022553"/>
    </source>
</evidence>
<proteinExistence type="inferred from homology"/>
<evidence type="ECO:0000256" key="4">
    <source>
        <dbReference type="ARBA" id="ARBA00022491"/>
    </source>
</evidence>
<dbReference type="FunFam" id="1.10.10.60:FF:000070">
    <property type="entry name" value="DNA-binding protein SATB"/>
    <property type="match status" value="1"/>
</dbReference>
<dbReference type="InterPro" id="IPR039673">
    <property type="entry name" value="SATB1/SATB2"/>
</dbReference>
<dbReference type="PANTHER" id="PTHR15116">
    <property type="entry name" value="DNA-BINDING PROTEIN SATB FAMILY MEMBER"/>
    <property type="match status" value="1"/>
</dbReference>
<dbReference type="KEGG" id="ptex:113441241"/>
<feature type="domain" description="CUTL" evidence="22">
    <location>
        <begin position="175"/>
        <end position="248"/>
    </location>
</feature>
<dbReference type="InterPro" id="IPR038216">
    <property type="entry name" value="SATB_CUTL_sf"/>
</dbReference>
<dbReference type="SMART" id="SM01109">
    <property type="entry name" value="CUT"/>
    <property type="match status" value="2"/>
</dbReference>
<evidence type="ECO:0000256" key="1">
    <source>
        <dbReference type="ARBA" id="ARBA00004123"/>
    </source>
</evidence>
<evidence type="ECO:0000259" key="20">
    <source>
        <dbReference type="PROSITE" id="PS51042"/>
    </source>
</evidence>
<feature type="domain" description="CUT" evidence="20">
    <location>
        <begin position="482"/>
        <end position="569"/>
    </location>
</feature>
<dbReference type="Pfam" id="PF02376">
    <property type="entry name" value="CUT"/>
    <property type="match status" value="2"/>
</dbReference>
<keyword evidence="12 15" id="KW-0371">Homeobox</keyword>
<dbReference type="Pfam" id="PF16557">
    <property type="entry name" value="CUTL"/>
    <property type="match status" value="1"/>
</dbReference>
<dbReference type="FunFam" id="1.10.260.40:FF:000003">
    <property type="entry name" value="DNA-binding protein SATB"/>
    <property type="match status" value="2"/>
</dbReference>
<dbReference type="InterPro" id="IPR032392">
    <property type="entry name" value="ULD"/>
</dbReference>
<dbReference type="InterPro" id="IPR001356">
    <property type="entry name" value="HD"/>
</dbReference>
<dbReference type="Ensembl" id="ENSPTXT00000023744.1">
    <property type="protein sequence ID" value="ENSPTXP00000023033.1"/>
    <property type="gene ID" value="ENSPTXG00000015948.1"/>
</dbReference>
<feature type="domain" description="CUT" evidence="20">
    <location>
        <begin position="359"/>
        <end position="446"/>
    </location>
</feature>
<dbReference type="InterPro" id="IPR010982">
    <property type="entry name" value="Lambda_DNA-bd_dom_sf"/>
</dbReference>
<dbReference type="Gene3D" id="1.10.260.40">
    <property type="entry name" value="lambda repressor-like DNA-binding domains"/>
    <property type="match status" value="2"/>
</dbReference>
<dbReference type="Gene3D" id="3.10.20.710">
    <property type="entry name" value="SATB, ubiquitin-like oligomerisation domain"/>
    <property type="match status" value="1"/>
</dbReference>
<feature type="domain" description="CMP" evidence="21">
    <location>
        <begin position="71"/>
        <end position="172"/>
    </location>
</feature>
<dbReference type="RefSeq" id="XP_026563921.1">
    <property type="nucleotide sequence ID" value="XM_026708136.1"/>
</dbReference>
<dbReference type="PROSITE" id="PS51983">
    <property type="entry name" value="CUTL"/>
    <property type="match status" value="1"/>
</dbReference>
<keyword evidence="5" id="KW-1017">Isopeptide bond</keyword>
<organism evidence="23 24">
    <name type="scientific">Pseudonaja textilis</name>
    <name type="common">Eastern brown snake</name>
    <dbReference type="NCBI Taxonomy" id="8673"/>
    <lineage>
        <taxon>Eukaryota</taxon>
        <taxon>Metazoa</taxon>
        <taxon>Chordata</taxon>
        <taxon>Craniata</taxon>
        <taxon>Vertebrata</taxon>
        <taxon>Euteleostomi</taxon>
        <taxon>Lepidosauria</taxon>
        <taxon>Squamata</taxon>
        <taxon>Bifurcata</taxon>
        <taxon>Unidentata</taxon>
        <taxon>Episquamata</taxon>
        <taxon>Toxicofera</taxon>
        <taxon>Serpentes</taxon>
        <taxon>Colubroidea</taxon>
        <taxon>Elapidae</taxon>
        <taxon>Hydrophiinae</taxon>
        <taxon>Pseudonaja</taxon>
    </lineage>
</organism>
<dbReference type="OMA" id="SGHLMKS"/>
<dbReference type="FunFam" id="1.10.260.70:FF:000001">
    <property type="entry name" value="DNA-binding protein SATB"/>
    <property type="match status" value="1"/>
</dbReference>
<feature type="domain" description="Homeobox" evidence="19">
    <location>
        <begin position="668"/>
        <end position="729"/>
    </location>
</feature>
<keyword evidence="8" id="KW-0832">Ubl conjugation</keyword>
<feature type="DNA-binding region" description="Homeobox" evidence="15">
    <location>
        <begin position="670"/>
        <end position="730"/>
    </location>
</feature>
<dbReference type="SMART" id="SM00389">
    <property type="entry name" value="HOX"/>
    <property type="match status" value="1"/>
</dbReference>
<name>A0A670ZJQ3_PSETE</name>
<keyword evidence="14 15" id="KW-0539">Nucleus</keyword>
<evidence type="ECO:0000256" key="8">
    <source>
        <dbReference type="ARBA" id="ARBA00022843"/>
    </source>
</evidence>
<feature type="region of interest" description="Disordered" evidence="18">
    <location>
        <begin position="586"/>
        <end position="675"/>
    </location>
</feature>
<evidence type="ECO:0000313" key="24">
    <source>
        <dbReference type="Proteomes" id="UP000472273"/>
    </source>
</evidence>
<dbReference type="GeneTree" id="ENSGT00390000008096"/>
<dbReference type="GO" id="GO:0016605">
    <property type="term" value="C:PML body"/>
    <property type="evidence" value="ECO:0007669"/>
    <property type="project" value="Ensembl"/>
</dbReference>
<keyword evidence="11 15" id="KW-0238">DNA-binding</keyword>
<dbReference type="InterPro" id="IPR009057">
    <property type="entry name" value="Homeodomain-like_sf"/>
</dbReference>
<keyword evidence="10 17" id="KW-0805">Transcription regulation</keyword>
<dbReference type="Proteomes" id="UP000472273">
    <property type="component" value="Unplaced"/>
</dbReference>
<keyword evidence="13 17" id="KW-0804">Transcription</keyword>
<evidence type="ECO:0000256" key="3">
    <source>
        <dbReference type="ARBA" id="ARBA00022447"/>
    </source>
</evidence>
<feature type="region of interest" description="Disordered" evidence="18">
    <location>
        <begin position="1"/>
        <end position="57"/>
    </location>
</feature>
<evidence type="ECO:0000256" key="13">
    <source>
        <dbReference type="ARBA" id="ARBA00023163"/>
    </source>
</evidence>
<dbReference type="AlphaFoldDB" id="A0A670ZJQ3"/>
<keyword evidence="6" id="KW-0597">Phosphoprotein</keyword>
<feature type="region of interest" description="Disordered" evidence="18">
    <location>
        <begin position="453"/>
        <end position="490"/>
    </location>
</feature>
<dbReference type="Gene3D" id="1.10.260.70">
    <property type="entry name" value="SATB, CULT domain"/>
    <property type="match status" value="1"/>
</dbReference>
<feature type="compositionally biased region" description="Basic and acidic residues" evidence="18">
    <location>
        <begin position="1"/>
        <end position="15"/>
    </location>
</feature>
<evidence type="ECO:0000259" key="21">
    <source>
        <dbReference type="PROSITE" id="PS51982"/>
    </source>
</evidence>
<evidence type="ECO:0000256" key="15">
    <source>
        <dbReference type="PROSITE-ProRule" id="PRU00108"/>
    </source>
</evidence>
<dbReference type="FunFam" id="3.10.20.710:FF:000001">
    <property type="entry name" value="DNA-binding protein SATB"/>
    <property type="match status" value="1"/>
</dbReference>
<dbReference type="PROSITE" id="PS51042">
    <property type="entry name" value="CUT"/>
    <property type="match status" value="2"/>
</dbReference>
<sequence>MDHLNETTQGKEHSEMSNNVSDPKGPPAKIARLEQNGSPLGRGRLGSTGTKMQGVPLKHSGNLMKTQIRKGTMLPVFCVVEHYENSIEYDCKEEHAEFVLVRKDMLFNQLIEMALLSLGYSHSSAAQAKGLIQVGKWNPVPLSYVTDAPDATVADMLQDVYHVVTLKIQLHSCPKLEDLPPEQWSHTTVRNALKDLLKDMNQSSLAKECPLSQSMISSIVNSTYYANVSAAKCQEFGRWYKHFKKAKDMMAEMDSLSELSQQGANHVNFGHQPVPGNTSEQPPSPVQLSHNSQPSVRTPLPNMHPGLTPISPQLVNQQLVMAQLLNQQYAVNRLLAQQSLNQQYLNHPPPVSRSINKPLEQQISTNTEVSSEIYQWVRDELKRAGISQAVFARVAFNRTQGLLSEILRKEEDPKTASQSLLVNLRAMQNFLQLPEAERDRIYQDERERSLNAASAMGPTPLISTPPNRPSQVKTTAVSTERNGKPENNTMNINASIYDEIQQEMKRAKVSQALFAKVAATKSQGWLCELLRWKEDPSPDNRTLWENLSMIRRFLSLPQPERDAIYEQESNAVHHHGDRPSHIIHVPAEQMQSPSPTTLGKGEHRGAFLPGLLTTGPWLGAAPQQQQQQSQQQPSQQQPQQQQPPPPGPRLPPRQPTVASPAESEDENRQKNRPRTKISVEALGILQSFIQDVGLYPDEEAIQTLSAQLDLPKYTIIKFFQNQRYYVKHHGKLKDNSGLEVDVAEYKEDELLKDLEESVQDKSTNTLFSVKLEDELSVEGNTDCNTVLKD</sequence>
<feature type="compositionally biased region" description="Low complexity" evidence="18">
    <location>
        <begin position="608"/>
        <end position="640"/>
    </location>
</feature>
<evidence type="ECO:0000256" key="9">
    <source>
        <dbReference type="ARBA" id="ARBA00022853"/>
    </source>
</evidence>
<keyword evidence="24" id="KW-1185">Reference proteome</keyword>
<dbReference type="RefSeq" id="XP_026563923.1">
    <property type="nucleotide sequence ID" value="XM_026708138.1"/>
</dbReference>
<dbReference type="OrthoDB" id="10052721at2759"/>
<dbReference type="SUPFAM" id="SSF47413">
    <property type="entry name" value="lambda repressor-like DNA-binding domains"/>
    <property type="match status" value="2"/>
</dbReference>
<evidence type="ECO:0000256" key="5">
    <source>
        <dbReference type="ARBA" id="ARBA00022499"/>
    </source>
</evidence>
<evidence type="ECO:0000256" key="12">
    <source>
        <dbReference type="ARBA" id="ARBA00023155"/>
    </source>
</evidence>
<keyword evidence="9" id="KW-0156">Chromatin regulator</keyword>
<keyword evidence="7" id="KW-0677">Repeat</keyword>
<accession>A0A670ZJQ3</accession>
<evidence type="ECO:0000256" key="7">
    <source>
        <dbReference type="ARBA" id="ARBA00022737"/>
    </source>
</evidence>
<comment type="similarity">
    <text evidence="2 17">Belongs to the CUT homeobox family.</text>
</comment>
<feature type="compositionally biased region" description="Pro residues" evidence="18">
    <location>
        <begin position="641"/>
        <end position="654"/>
    </location>
</feature>
<evidence type="ECO:0000256" key="18">
    <source>
        <dbReference type="SAM" id="MobiDB-lite"/>
    </source>
</evidence>
<dbReference type="CDD" id="cd11585">
    <property type="entry name" value="SATB1_N"/>
    <property type="match status" value="1"/>
</dbReference>
<reference evidence="23" key="1">
    <citation type="submission" date="2025-08" db="UniProtKB">
        <authorList>
            <consortium name="Ensembl"/>
        </authorList>
    </citation>
    <scope>IDENTIFICATION</scope>
</reference>
<gene>
    <name evidence="23" type="primary">SATB1</name>
</gene>
<evidence type="ECO:0000256" key="11">
    <source>
        <dbReference type="ARBA" id="ARBA00023125"/>
    </source>
</evidence>
<feature type="compositionally biased region" description="Polar residues" evidence="18">
    <location>
        <begin position="461"/>
        <end position="490"/>
    </location>
</feature>
<evidence type="ECO:0000256" key="14">
    <source>
        <dbReference type="ARBA" id="ARBA00023242"/>
    </source>
</evidence>
<dbReference type="Pfam" id="PF00046">
    <property type="entry name" value="Homeodomain"/>
    <property type="match status" value="1"/>
</dbReference>
<protein>
    <recommendedName>
        <fullName evidence="17">DNA-binding protein SATB</fullName>
    </recommendedName>
    <alternativeName>
        <fullName evidence="17">Special AT-rich sequence-binding protein</fullName>
    </alternativeName>
</protein>